<gene>
    <name evidence="1" type="ORF">CEUSTIGMA_g13379.t1</name>
</gene>
<comment type="caution">
    <text evidence="1">The sequence shown here is derived from an EMBL/GenBank/DDBJ whole genome shotgun (WGS) entry which is preliminary data.</text>
</comment>
<proteinExistence type="predicted"/>
<feature type="non-terminal residue" evidence="1">
    <location>
        <position position="1"/>
    </location>
</feature>
<sequence length="187" mass="19598">VALAMLPTHVEQPSLSAEETRKLLVLPGTSAGEIMGAAGKDLVDLSRVGLSWTLGPASGLPAGSVEAGTARAKVGAVLQNVKAHGISRSVAGRLLRGFLDLKYKSPGIATALLQHVRLFPCNVREISAFSEISIALGLPISEEGRKLMQRLLNAAQPSVLMDAPYEISLKLNDAARKIGCVALLPES</sequence>
<reference evidence="1 2" key="1">
    <citation type="submission" date="2017-08" db="EMBL/GenBank/DDBJ databases">
        <title>Acidophilic green algal genome provides insights into adaptation to an acidic environment.</title>
        <authorList>
            <person name="Hirooka S."/>
            <person name="Hirose Y."/>
            <person name="Kanesaki Y."/>
            <person name="Higuchi S."/>
            <person name="Fujiwara T."/>
            <person name="Onuma R."/>
            <person name="Era A."/>
            <person name="Ohbayashi R."/>
            <person name="Uzuka A."/>
            <person name="Nozaki H."/>
            <person name="Yoshikawa H."/>
            <person name="Miyagishima S.Y."/>
        </authorList>
    </citation>
    <scope>NUCLEOTIDE SEQUENCE [LARGE SCALE GENOMIC DNA]</scope>
    <source>
        <strain evidence="1 2">NIES-2499</strain>
    </source>
</reference>
<organism evidence="1 2">
    <name type="scientific">Chlamydomonas eustigma</name>
    <dbReference type="NCBI Taxonomy" id="1157962"/>
    <lineage>
        <taxon>Eukaryota</taxon>
        <taxon>Viridiplantae</taxon>
        <taxon>Chlorophyta</taxon>
        <taxon>core chlorophytes</taxon>
        <taxon>Chlorophyceae</taxon>
        <taxon>CS clade</taxon>
        <taxon>Chlamydomonadales</taxon>
        <taxon>Chlamydomonadaceae</taxon>
        <taxon>Chlamydomonas</taxon>
    </lineage>
</organism>
<dbReference type="AlphaFoldDB" id="A0A250XSG9"/>
<dbReference type="Proteomes" id="UP000232323">
    <property type="component" value="Unassembled WGS sequence"/>
</dbReference>
<keyword evidence="2" id="KW-1185">Reference proteome</keyword>
<evidence type="ECO:0000313" key="1">
    <source>
        <dbReference type="EMBL" id="GAX85963.1"/>
    </source>
</evidence>
<accession>A0A250XSG9</accession>
<evidence type="ECO:0000313" key="2">
    <source>
        <dbReference type="Proteomes" id="UP000232323"/>
    </source>
</evidence>
<protein>
    <submittedName>
        <fullName evidence="1">Uncharacterized protein</fullName>
    </submittedName>
</protein>
<dbReference type="EMBL" id="BEGY01000209">
    <property type="protein sequence ID" value="GAX85963.1"/>
    <property type="molecule type" value="Genomic_DNA"/>
</dbReference>
<name>A0A250XSG9_9CHLO</name>